<sequence length="257" mass="29586">MYRYLILLLPVIFFLYQCKGERNNPVEAKAIGLGLITVNTQYPLPLFRKANDSAPFDTLKFEQRKSGATKFVTKGKLNPYQMSEGDSDEAGRKNIQMGLIRFAPVLKFRVLDTTASSYTIVSNEQTWDTLVIKRDPAAAYYVAEHQLADNNCINCPGSKYNPKWSVYETWDRYLKRVEFITKDKLVIYDKPNGKAIFENKENTFLPFGVEAVQGEWIKLKKGFGRESNFEDAKNYSGWTKWREGAHILIGITEQTYE</sequence>
<reference evidence="1 2" key="1">
    <citation type="submission" date="2019-03" db="EMBL/GenBank/DDBJ databases">
        <title>Genomic Encyclopedia of Archaeal and Bacterial Type Strains, Phase II (KMG-II): from individual species to whole genera.</title>
        <authorList>
            <person name="Goeker M."/>
        </authorList>
    </citation>
    <scope>NUCLEOTIDE SEQUENCE [LARGE SCALE GENOMIC DNA]</scope>
    <source>
        <strain evidence="1 2">DSM 19034</strain>
    </source>
</reference>
<dbReference type="Proteomes" id="UP000295499">
    <property type="component" value="Unassembled WGS sequence"/>
</dbReference>
<proteinExistence type="predicted"/>
<dbReference type="AlphaFoldDB" id="A0A4V3C3A3"/>
<keyword evidence="2" id="KW-1185">Reference proteome</keyword>
<dbReference type="OrthoDB" id="1333948at2"/>
<comment type="caution">
    <text evidence="1">The sequence shown here is derived from an EMBL/GenBank/DDBJ whole genome shotgun (WGS) entry which is preliminary data.</text>
</comment>
<evidence type="ECO:0000313" key="1">
    <source>
        <dbReference type="EMBL" id="TDO21309.1"/>
    </source>
</evidence>
<accession>A0A4V3C3A3</accession>
<evidence type="ECO:0000313" key="2">
    <source>
        <dbReference type="Proteomes" id="UP000295499"/>
    </source>
</evidence>
<protein>
    <submittedName>
        <fullName evidence="1">Uncharacterized protein</fullName>
    </submittedName>
</protein>
<dbReference type="RefSeq" id="WP_133555713.1">
    <property type="nucleotide sequence ID" value="NZ_SNWM01000003.1"/>
</dbReference>
<organism evidence="1 2">
    <name type="scientific">Pedobacter duraquae</name>
    <dbReference type="NCBI Taxonomy" id="425511"/>
    <lineage>
        <taxon>Bacteria</taxon>
        <taxon>Pseudomonadati</taxon>
        <taxon>Bacteroidota</taxon>
        <taxon>Sphingobacteriia</taxon>
        <taxon>Sphingobacteriales</taxon>
        <taxon>Sphingobacteriaceae</taxon>
        <taxon>Pedobacter</taxon>
    </lineage>
</organism>
<dbReference type="EMBL" id="SNWM01000003">
    <property type="protein sequence ID" value="TDO21309.1"/>
    <property type="molecule type" value="Genomic_DNA"/>
</dbReference>
<gene>
    <name evidence="1" type="ORF">CLV32_2413</name>
</gene>
<name>A0A4V3C3A3_9SPHI</name>